<keyword evidence="2 4" id="KW-0819">tRNA processing</keyword>
<evidence type="ECO:0000256" key="6">
    <source>
        <dbReference type="PIRSR" id="PIRSR001430-2"/>
    </source>
</evidence>
<evidence type="ECO:0000256" key="5">
    <source>
        <dbReference type="PIRSR" id="PIRSR001430-1"/>
    </source>
</evidence>
<feature type="domain" description="Pseudouridine synthase I TruA alpha/beta" evidence="8">
    <location>
        <begin position="143"/>
        <end position="245"/>
    </location>
</feature>
<dbReference type="AlphaFoldDB" id="A0A6C2YMS5"/>
<comment type="similarity">
    <text evidence="1 4 7">Belongs to the tRNA pseudouridine synthase TruA family.</text>
</comment>
<dbReference type="Gene3D" id="3.30.70.660">
    <property type="entry name" value="Pseudouridine synthase I, catalytic domain, C-terminal subdomain"/>
    <property type="match status" value="1"/>
</dbReference>
<dbReference type="Gene3D" id="3.30.70.580">
    <property type="entry name" value="Pseudouridine synthase I, catalytic domain, N-terminal subdomain"/>
    <property type="match status" value="1"/>
</dbReference>
<dbReference type="Pfam" id="PF01416">
    <property type="entry name" value="PseudoU_synth_1"/>
    <property type="match status" value="2"/>
</dbReference>
<sequence>MRNIKLTISYDGTDFWGWQTQPGYRTVQETLEHAIAETTGKRSVLRASGRTDRGTHAVGQVANFYTTCKLDCETFRKAIDFRLPEDISLPDIQDVAISFDANKDAKRKRYRYVIDDSPQGNPFMRRYACRSRFRLDVPKMLSASRPLLGRHDFHSFETGWPNRLSSIRTITHLSVNRVGDLIWIDVEADGFLYNMVRAIAGTLINVGRGFWPEEKVSEILLAEDRTVGGPTAPAHGLYLMRVTYD</sequence>
<dbReference type="RefSeq" id="WP_162658025.1">
    <property type="nucleotide sequence ID" value="NZ_LR593887.1"/>
</dbReference>
<name>A0A6C2YMS5_9BACT</name>
<dbReference type="CDD" id="cd02570">
    <property type="entry name" value="PseudoU_synth_EcTruA"/>
    <property type="match status" value="1"/>
</dbReference>
<comment type="subunit">
    <text evidence="4">Homodimer.</text>
</comment>
<accession>A0A6C2YMS5</accession>
<dbReference type="InterPro" id="IPR001406">
    <property type="entry name" value="PsdUridine_synth_TruA"/>
</dbReference>
<comment type="catalytic activity">
    <reaction evidence="4 7">
        <text>uridine(38/39/40) in tRNA = pseudouridine(38/39/40) in tRNA</text>
        <dbReference type="Rhea" id="RHEA:22376"/>
        <dbReference type="Rhea" id="RHEA-COMP:10085"/>
        <dbReference type="Rhea" id="RHEA-COMP:10087"/>
        <dbReference type="ChEBI" id="CHEBI:65314"/>
        <dbReference type="ChEBI" id="CHEBI:65315"/>
        <dbReference type="EC" id="5.4.99.12"/>
    </reaction>
</comment>
<feature type="active site" description="Nucleophile" evidence="4 5">
    <location>
        <position position="52"/>
    </location>
</feature>
<dbReference type="NCBIfam" id="TIGR00071">
    <property type="entry name" value="hisT_truA"/>
    <property type="match status" value="1"/>
</dbReference>
<dbReference type="EC" id="5.4.99.12" evidence="4"/>
<dbReference type="PIRSF" id="PIRSF001430">
    <property type="entry name" value="tRNA_psdUrid_synth"/>
    <property type="match status" value="1"/>
</dbReference>
<evidence type="ECO:0000256" key="4">
    <source>
        <dbReference type="HAMAP-Rule" id="MF_00171"/>
    </source>
</evidence>
<dbReference type="InterPro" id="IPR020097">
    <property type="entry name" value="PsdUridine_synth_TruA_a/b_dom"/>
</dbReference>
<dbReference type="InParanoid" id="A0A6C2YMS5"/>
<evidence type="ECO:0000256" key="1">
    <source>
        <dbReference type="ARBA" id="ARBA00009375"/>
    </source>
</evidence>
<keyword evidence="3 4" id="KW-0413">Isomerase</keyword>
<evidence type="ECO:0000256" key="7">
    <source>
        <dbReference type="RuleBase" id="RU003792"/>
    </source>
</evidence>
<organism evidence="9">
    <name type="scientific">Tuwongella immobilis</name>
    <dbReference type="NCBI Taxonomy" id="692036"/>
    <lineage>
        <taxon>Bacteria</taxon>
        <taxon>Pseudomonadati</taxon>
        <taxon>Planctomycetota</taxon>
        <taxon>Planctomycetia</taxon>
        <taxon>Gemmatales</taxon>
        <taxon>Gemmataceae</taxon>
        <taxon>Tuwongella</taxon>
    </lineage>
</organism>
<keyword evidence="10" id="KW-1185">Reference proteome</keyword>
<evidence type="ECO:0000259" key="8">
    <source>
        <dbReference type="Pfam" id="PF01416"/>
    </source>
</evidence>
<gene>
    <name evidence="4" type="primary">truA</name>
    <name evidence="9" type="ORF">GMBLW1_10600</name>
</gene>
<dbReference type="PANTHER" id="PTHR11142">
    <property type="entry name" value="PSEUDOURIDYLATE SYNTHASE"/>
    <property type="match status" value="1"/>
</dbReference>
<evidence type="ECO:0000313" key="9">
    <source>
        <dbReference type="EMBL" id="VIP02900.1"/>
    </source>
</evidence>
<dbReference type="FunCoup" id="A0A6C2YMS5">
    <property type="interactions" value="445"/>
</dbReference>
<dbReference type="PANTHER" id="PTHR11142:SF0">
    <property type="entry name" value="TRNA PSEUDOURIDINE SYNTHASE-LIKE 1"/>
    <property type="match status" value="1"/>
</dbReference>
<proteinExistence type="inferred from homology"/>
<dbReference type="EMBL" id="LR593887">
    <property type="protein sequence ID" value="VTS02788.1"/>
    <property type="molecule type" value="Genomic_DNA"/>
</dbReference>
<dbReference type="InterPro" id="IPR020103">
    <property type="entry name" value="PsdUridine_synth_cat_dom_sf"/>
</dbReference>
<feature type="binding site" evidence="4 6">
    <location>
        <position position="110"/>
    </location>
    <ligand>
        <name>substrate</name>
    </ligand>
</feature>
<comment type="function">
    <text evidence="4">Formation of pseudouridine at positions 38, 39 and 40 in the anticodon stem and loop of transfer RNAs.</text>
</comment>
<dbReference type="SUPFAM" id="SSF55120">
    <property type="entry name" value="Pseudouridine synthase"/>
    <property type="match status" value="1"/>
</dbReference>
<evidence type="ECO:0000256" key="2">
    <source>
        <dbReference type="ARBA" id="ARBA00022694"/>
    </source>
</evidence>
<evidence type="ECO:0000313" key="10">
    <source>
        <dbReference type="Proteomes" id="UP000464378"/>
    </source>
</evidence>
<dbReference type="HAMAP" id="MF_00171">
    <property type="entry name" value="TruA"/>
    <property type="match status" value="1"/>
</dbReference>
<dbReference type="KEGG" id="tim:GMBLW1_10600"/>
<dbReference type="EMBL" id="LR586016">
    <property type="protein sequence ID" value="VIP02900.1"/>
    <property type="molecule type" value="Genomic_DNA"/>
</dbReference>
<dbReference type="Proteomes" id="UP000464378">
    <property type="component" value="Chromosome"/>
</dbReference>
<reference evidence="9" key="1">
    <citation type="submission" date="2019-04" db="EMBL/GenBank/DDBJ databases">
        <authorList>
            <consortium name="Science for Life Laboratories"/>
        </authorList>
    </citation>
    <scope>NUCLEOTIDE SEQUENCE</scope>
    <source>
        <strain evidence="9">MBLW1</strain>
    </source>
</reference>
<dbReference type="InterPro" id="IPR020094">
    <property type="entry name" value="TruA/RsuA/RluB/E/F_N"/>
</dbReference>
<comment type="caution">
    <text evidence="4">Lacks conserved residue(s) required for the propagation of feature annotation.</text>
</comment>
<dbReference type="GO" id="GO:0003723">
    <property type="term" value="F:RNA binding"/>
    <property type="evidence" value="ECO:0007669"/>
    <property type="project" value="InterPro"/>
</dbReference>
<dbReference type="GO" id="GO:0031119">
    <property type="term" value="P:tRNA pseudouridine synthesis"/>
    <property type="evidence" value="ECO:0007669"/>
    <property type="project" value="UniProtKB-UniRule"/>
</dbReference>
<protein>
    <recommendedName>
        <fullName evidence="4">tRNA pseudouridine synthase A</fullName>
        <ecNumber evidence="4">5.4.99.12</ecNumber>
    </recommendedName>
    <alternativeName>
        <fullName evidence="4">tRNA pseudouridine(38-40) synthase</fullName>
    </alternativeName>
    <alternativeName>
        <fullName evidence="4">tRNA pseudouridylate synthase I</fullName>
    </alternativeName>
    <alternativeName>
        <fullName evidence="4">tRNA-uridine isomerase I</fullName>
    </alternativeName>
</protein>
<dbReference type="InterPro" id="IPR020095">
    <property type="entry name" value="PsdUridine_synth_TruA_C"/>
</dbReference>
<dbReference type="GO" id="GO:0160147">
    <property type="term" value="F:tRNA pseudouridine(38-40) synthase activity"/>
    <property type="evidence" value="ECO:0007669"/>
    <property type="project" value="UniProtKB-EC"/>
</dbReference>
<feature type="domain" description="Pseudouridine synthase I TruA alpha/beta" evidence="8">
    <location>
        <begin position="9"/>
        <end position="96"/>
    </location>
</feature>
<evidence type="ECO:0000256" key="3">
    <source>
        <dbReference type="ARBA" id="ARBA00023235"/>
    </source>
</evidence>